<dbReference type="AlphaFoldDB" id="A0AAN6UCJ3"/>
<accession>A0AAN6UCJ3</accession>
<dbReference type="Proteomes" id="UP001304895">
    <property type="component" value="Unassembled WGS sequence"/>
</dbReference>
<reference evidence="1" key="1">
    <citation type="journal article" date="2023" name="Mol. Phylogenet. Evol.">
        <title>Genome-scale phylogeny and comparative genomics of the fungal order Sordariales.</title>
        <authorList>
            <person name="Hensen N."/>
            <person name="Bonometti L."/>
            <person name="Westerberg I."/>
            <person name="Brannstrom I.O."/>
            <person name="Guillou S."/>
            <person name="Cros-Aarteil S."/>
            <person name="Calhoun S."/>
            <person name="Haridas S."/>
            <person name="Kuo A."/>
            <person name="Mondo S."/>
            <person name="Pangilinan J."/>
            <person name="Riley R."/>
            <person name="LaButti K."/>
            <person name="Andreopoulos B."/>
            <person name="Lipzen A."/>
            <person name="Chen C."/>
            <person name="Yan M."/>
            <person name="Daum C."/>
            <person name="Ng V."/>
            <person name="Clum A."/>
            <person name="Steindorff A."/>
            <person name="Ohm R.A."/>
            <person name="Martin F."/>
            <person name="Silar P."/>
            <person name="Natvig D.O."/>
            <person name="Lalanne C."/>
            <person name="Gautier V."/>
            <person name="Ament-Velasquez S.L."/>
            <person name="Kruys A."/>
            <person name="Hutchinson M.I."/>
            <person name="Powell A.J."/>
            <person name="Barry K."/>
            <person name="Miller A.N."/>
            <person name="Grigoriev I.V."/>
            <person name="Debuchy R."/>
            <person name="Gladieux P."/>
            <person name="Hiltunen Thoren M."/>
            <person name="Johannesson H."/>
        </authorList>
    </citation>
    <scope>NUCLEOTIDE SEQUENCE</scope>
    <source>
        <strain evidence="1">CBS 123565</strain>
    </source>
</reference>
<sequence length="109" mass="11657">MEGGGGGGGLPPYLRGLGLDCQGEERPKAPLLAASLFGFPLPPRVFSSSSLLFRCINCRRHSRVLVLQAIISLASRLPDCTVPSCLHLCATWGTGNRAWLAAMEGRIHK</sequence>
<name>A0AAN6UCJ3_9PEZI</name>
<gene>
    <name evidence="1" type="ORF">BT67DRAFT_240527</name>
</gene>
<proteinExistence type="predicted"/>
<dbReference type="PROSITE" id="PS00289">
    <property type="entry name" value="PTX_1"/>
    <property type="match status" value="1"/>
</dbReference>
<dbReference type="InterPro" id="IPR030476">
    <property type="entry name" value="Pentaxin_CS"/>
</dbReference>
<protein>
    <submittedName>
        <fullName evidence="1">Uncharacterized protein</fullName>
    </submittedName>
</protein>
<dbReference type="EMBL" id="MU853441">
    <property type="protein sequence ID" value="KAK4130214.1"/>
    <property type="molecule type" value="Genomic_DNA"/>
</dbReference>
<organism evidence="1 2">
    <name type="scientific">Trichocladium antarcticum</name>
    <dbReference type="NCBI Taxonomy" id="1450529"/>
    <lineage>
        <taxon>Eukaryota</taxon>
        <taxon>Fungi</taxon>
        <taxon>Dikarya</taxon>
        <taxon>Ascomycota</taxon>
        <taxon>Pezizomycotina</taxon>
        <taxon>Sordariomycetes</taxon>
        <taxon>Sordariomycetidae</taxon>
        <taxon>Sordariales</taxon>
        <taxon>Chaetomiaceae</taxon>
        <taxon>Trichocladium</taxon>
    </lineage>
</organism>
<evidence type="ECO:0000313" key="1">
    <source>
        <dbReference type="EMBL" id="KAK4130214.1"/>
    </source>
</evidence>
<keyword evidence="2" id="KW-1185">Reference proteome</keyword>
<reference evidence="1" key="2">
    <citation type="submission" date="2023-05" db="EMBL/GenBank/DDBJ databases">
        <authorList>
            <consortium name="Lawrence Berkeley National Laboratory"/>
            <person name="Steindorff A."/>
            <person name="Hensen N."/>
            <person name="Bonometti L."/>
            <person name="Westerberg I."/>
            <person name="Brannstrom I.O."/>
            <person name="Guillou S."/>
            <person name="Cros-Aarteil S."/>
            <person name="Calhoun S."/>
            <person name="Haridas S."/>
            <person name="Kuo A."/>
            <person name="Mondo S."/>
            <person name="Pangilinan J."/>
            <person name="Riley R."/>
            <person name="Labutti K."/>
            <person name="Andreopoulos B."/>
            <person name="Lipzen A."/>
            <person name="Chen C."/>
            <person name="Yanf M."/>
            <person name="Daum C."/>
            <person name="Ng V."/>
            <person name="Clum A."/>
            <person name="Ohm R."/>
            <person name="Martin F."/>
            <person name="Silar P."/>
            <person name="Natvig D."/>
            <person name="Lalanne C."/>
            <person name="Gautier V."/>
            <person name="Ament-Velasquez S.L."/>
            <person name="Kruys A."/>
            <person name="Hutchinson M.I."/>
            <person name="Powell A.J."/>
            <person name="Barry K."/>
            <person name="Miller A.N."/>
            <person name="Grigoriev I.V."/>
            <person name="Debuchy R."/>
            <person name="Gladieux P."/>
            <person name="Thoren M.H."/>
            <person name="Johannesson H."/>
        </authorList>
    </citation>
    <scope>NUCLEOTIDE SEQUENCE</scope>
    <source>
        <strain evidence="1">CBS 123565</strain>
    </source>
</reference>
<evidence type="ECO:0000313" key="2">
    <source>
        <dbReference type="Proteomes" id="UP001304895"/>
    </source>
</evidence>
<comment type="caution">
    <text evidence="1">The sequence shown here is derived from an EMBL/GenBank/DDBJ whole genome shotgun (WGS) entry which is preliminary data.</text>
</comment>